<dbReference type="Pfam" id="PF02518">
    <property type="entry name" value="HATPase_c"/>
    <property type="match status" value="1"/>
</dbReference>
<evidence type="ECO:0000313" key="7">
    <source>
        <dbReference type="Proteomes" id="UP000063789"/>
    </source>
</evidence>
<feature type="transmembrane region" description="Helical" evidence="4">
    <location>
        <begin position="124"/>
        <end position="142"/>
    </location>
</feature>
<dbReference type="PATRIC" id="fig|1136941.3.peg.3213"/>
<dbReference type="SUPFAM" id="SSF55874">
    <property type="entry name" value="ATPase domain of HSP90 chaperone/DNA topoisomerase II/histidine kinase"/>
    <property type="match status" value="1"/>
</dbReference>
<feature type="transmembrane region" description="Helical" evidence="4">
    <location>
        <begin position="64"/>
        <end position="85"/>
    </location>
</feature>
<dbReference type="STRING" id="1136941.ACH46_15740"/>
<keyword evidence="1" id="KW-0808">Transferase</keyword>
<accession>A0A0N7FUY6</accession>
<dbReference type="GO" id="GO:0000160">
    <property type="term" value="P:phosphorelay signal transduction system"/>
    <property type="evidence" value="ECO:0007669"/>
    <property type="project" value="UniProtKB-KW"/>
</dbReference>
<keyword evidence="4" id="KW-0472">Membrane</keyword>
<feature type="domain" description="Histidine kinase/HSP90-like ATPase" evidence="5">
    <location>
        <begin position="292"/>
        <end position="380"/>
    </location>
</feature>
<dbReference type="InterPro" id="IPR036890">
    <property type="entry name" value="HATPase_C_sf"/>
</dbReference>
<keyword evidence="7" id="KW-1185">Reference proteome</keyword>
<dbReference type="EMBL" id="CP011853">
    <property type="protein sequence ID" value="ALG85663.1"/>
    <property type="molecule type" value="Genomic_DNA"/>
</dbReference>
<name>A0A0N7FUY6_9ACTN</name>
<dbReference type="GO" id="GO:0016301">
    <property type="term" value="F:kinase activity"/>
    <property type="evidence" value="ECO:0007669"/>
    <property type="project" value="UniProtKB-KW"/>
</dbReference>
<keyword evidence="2" id="KW-0418">Kinase</keyword>
<gene>
    <name evidence="6" type="ORF">ACH46_15740</name>
</gene>
<dbReference type="PANTHER" id="PTHR24421">
    <property type="entry name" value="NITRATE/NITRITE SENSOR PROTEIN NARX-RELATED"/>
    <property type="match status" value="1"/>
</dbReference>
<proteinExistence type="predicted"/>
<sequence length="388" mass="40961">MSRIQNNGSVILGICCLGVFAINPGRLAEFASLTSEWWSWSAVAVIVATSASLVTIGIRRRTDLLGSVGSVAALAYTGVLVLWLAGWNGATAQLPDLNGLDLWVIFIPQILGCVLVMGGRLMQALGTVVVAGGLSLGLTVAASGHGEWREAVQAVWLLALISLYQVITWAVIAGARRYDAERAAVAAEAVRRLHDRSRGSEQRRLDAMVHDRLIAILLALRPGPVSPGGRKAITSVLDEIADWRSEDGPGPTRVSAADLAQRLRLSLDEIDERVEIAIDGDPDADYPADASDAIIDAVGEAVRNFHRHAGVDAACAVLCDVRDGAITVVIVDDGVGFEPRDVPANRIGVALGIVERMHVLAGGDGRVESEPGVGTRVELSWAASAGDR</sequence>
<dbReference type="KEGG" id="goq:ACH46_15740"/>
<feature type="transmembrane region" description="Helical" evidence="4">
    <location>
        <begin position="97"/>
        <end position="117"/>
    </location>
</feature>
<reference evidence="6 7" key="2">
    <citation type="journal article" date="2017" name="Int. J. Syst. Evol. Microbiol.">
        <title>Gordonia phthalatica sp. nov., a di-n-butyl phthalate-degrading bacterium isolated from activated sludge.</title>
        <authorList>
            <person name="Jin D."/>
            <person name="Kong X."/>
            <person name="Jia M."/>
            <person name="Yu X."/>
            <person name="Wang X."/>
            <person name="Zhuang X."/>
            <person name="Deng Y."/>
            <person name="Bai Z."/>
        </authorList>
    </citation>
    <scope>NUCLEOTIDE SEQUENCE [LARGE SCALE GENOMIC DNA]</scope>
    <source>
        <strain evidence="6 7">QH-11</strain>
    </source>
</reference>
<evidence type="ECO:0000256" key="3">
    <source>
        <dbReference type="ARBA" id="ARBA00023012"/>
    </source>
</evidence>
<evidence type="ECO:0000256" key="1">
    <source>
        <dbReference type="ARBA" id="ARBA00022679"/>
    </source>
</evidence>
<evidence type="ECO:0000313" key="6">
    <source>
        <dbReference type="EMBL" id="ALG85663.1"/>
    </source>
</evidence>
<dbReference type="Gene3D" id="3.30.565.10">
    <property type="entry name" value="Histidine kinase-like ATPase, C-terminal domain"/>
    <property type="match status" value="1"/>
</dbReference>
<dbReference type="OrthoDB" id="144293at2"/>
<dbReference type="PANTHER" id="PTHR24421:SF61">
    <property type="entry name" value="OXYGEN SENSOR HISTIDINE KINASE NREB"/>
    <property type="match status" value="1"/>
</dbReference>
<feature type="transmembrane region" description="Helical" evidence="4">
    <location>
        <begin position="37"/>
        <end position="57"/>
    </location>
</feature>
<evidence type="ECO:0000259" key="5">
    <source>
        <dbReference type="Pfam" id="PF02518"/>
    </source>
</evidence>
<organism evidence="6 7">
    <name type="scientific">Gordonia phthalatica</name>
    <dbReference type="NCBI Taxonomy" id="1136941"/>
    <lineage>
        <taxon>Bacteria</taxon>
        <taxon>Bacillati</taxon>
        <taxon>Actinomycetota</taxon>
        <taxon>Actinomycetes</taxon>
        <taxon>Mycobacteriales</taxon>
        <taxon>Gordoniaceae</taxon>
        <taxon>Gordonia</taxon>
    </lineage>
</organism>
<keyword evidence="3" id="KW-0902">Two-component regulatory system</keyword>
<evidence type="ECO:0000256" key="2">
    <source>
        <dbReference type="ARBA" id="ARBA00022777"/>
    </source>
</evidence>
<dbReference type="InterPro" id="IPR050482">
    <property type="entry name" value="Sensor_HK_TwoCompSys"/>
</dbReference>
<reference evidence="7" key="1">
    <citation type="submission" date="2015-06" db="EMBL/GenBank/DDBJ databases">
        <title>Complete genome sequence and metabolic analysis of phthalate degradation pathway in Gordonia sp. QH-11.</title>
        <authorList>
            <person name="Jin D."/>
            <person name="Kong X."/>
            <person name="Bai Z."/>
        </authorList>
    </citation>
    <scope>NUCLEOTIDE SEQUENCE [LARGE SCALE GENOMIC DNA]</scope>
    <source>
        <strain evidence="7">QH-11</strain>
    </source>
</reference>
<keyword evidence="4" id="KW-0812">Transmembrane</keyword>
<feature type="transmembrane region" description="Helical" evidence="4">
    <location>
        <begin position="154"/>
        <end position="172"/>
    </location>
</feature>
<dbReference type="Proteomes" id="UP000063789">
    <property type="component" value="Chromosome"/>
</dbReference>
<evidence type="ECO:0000256" key="4">
    <source>
        <dbReference type="SAM" id="Phobius"/>
    </source>
</evidence>
<dbReference type="AlphaFoldDB" id="A0A0N7FUY6"/>
<dbReference type="InterPro" id="IPR003594">
    <property type="entry name" value="HATPase_dom"/>
</dbReference>
<protein>
    <recommendedName>
        <fullName evidence="5">Histidine kinase/HSP90-like ATPase domain-containing protein</fullName>
    </recommendedName>
</protein>
<keyword evidence="4" id="KW-1133">Transmembrane helix</keyword>